<dbReference type="Gene3D" id="3.40.50.720">
    <property type="entry name" value="NAD(P)-binding Rossmann-like Domain"/>
    <property type="match status" value="1"/>
</dbReference>
<proteinExistence type="predicted"/>
<sequence length="60" mass="6516">MSQKIKWGIVGTGWISDQFVADLAHVTNGEGYAVGSRTIESATDLQPSINWHGLTEATRN</sequence>
<dbReference type="InterPro" id="IPR036291">
    <property type="entry name" value="NAD(P)-bd_dom_sf"/>
</dbReference>
<comment type="caution">
    <text evidence="1">The sequence shown here is derived from an EMBL/GenBank/DDBJ whole genome shotgun (WGS) entry which is preliminary data.</text>
</comment>
<dbReference type="Proteomes" id="UP001242811">
    <property type="component" value="Unassembled WGS sequence"/>
</dbReference>
<dbReference type="SUPFAM" id="SSF51735">
    <property type="entry name" value="NAD(P)-binding Rossmann-fold domains"/>
    <property type="match status" value="1"/>
</dbReference>
<evidence type="ECO:0000313" key="2">
    <source>
        <dbReference type="Proteomes" id="UP001242811"/>
    </source>
</evidence>
<name>A0ABU0L2G9_9BACL</name>
<dbReference type="EMBL" id="JAUSWA010000027">
    <property type="protein sequence ID" value="MDQ0495824.1"/>
    <property type="molecule type" value="Genomic_DNA"/>
</dbReference>
<keyword evidence="2" id="KW-1185">Reference proteome</keyword>
<accession>A0ABU0L2G9</accession>
<gene>
    <name evidence="1" type="ORF">QOZ95_004007</name>
</gene>
<reference evidence="1 2" key="1">
    <citation type="submission" date="2023-07" db="EMBL/GenBank/DDBJ databases">
        <title>Genomic Encyclopedia of Type Strains, Phase IV (KMG-IV): sequencing the most valuable type-strain genomes for metagenomic binning, comparative biology and taxonomic classification.</title>
        <authorList>
            <person name="Goeker M."/>
        </authorList>
    </citation>
    <scope>NUCLEOTIDE SEQUENCE [LARGE SCALE GENOMIC DNA]</scope>
    <source>
        <strain evidence="1 2">DSM 14914</strain>
    </source>
</reference>
<evidence type="ECO:0000313" key="1">
    <source>
        <dbReference type="EMBL" id="MDQ0495824.1"/>
    </source>
</evidence>
<organism evidence="1 2">
    <name type="scientific">Paenibacillus brasilensis</name>
    <dbReference type="NCBI Taxonomy" id="128574"/>
    <lineage>
        <taxon>Bacteria</taxon>
        <taxon>Bacillati</taxon>
        <taxon>Bacillota</taxon>
        <taxon>Bacilli</taxon>
        <taxon>Bacillales</taxon>
        <taxon>Paenibacillaceae</taxon>
        <taxon>Paenibacillus</taxon>
    </lineage>
</organism>
<protein>
    <submittedName>
        <fullName evidence="1">Dehydrogenase</fullName>
    </submittedName>
</protein>